<gene>
    <name evidence="1" type="ORF">BGZ65_011893</name>
</gene>
<dbReference type="Gene3D" id="3.80.10.10">
    <property type="entry name" value="Ribonuclease Inhibitor"/>
    <property type="match status" value="1"/>
</dbReference>
<organism evidence="1 2">
    <name type="scientific">Modicella reniformis</name>
    <dbReference type="NCBI Taxonomy" id="1440133"/>
    <lineage>
        <taxon>Eukaryota</taxon>
        <taxon>Fungi</taxon>
        <taxon>Fungi incertae sedis</taxon>
        <taxon>Mucoromycota</taxon>
        <taxon>Mortierellomycotina</taxon>
        <taxon>Mortierellomycetes</taxon>
        <taxon>Mortierellales</taxon>
        <taxon>Mortierellaceae</taxon>
        <taxon>Modicella</taxon>
    </lineage>
</organism>
<reference evidence="1" key="1">
    <citation type="journal article" date="2020" name="Fungal Divers.">
        <title>Resolving the Mortierellaceae phylogeny through synthesis of multi-gene phylogenetics and phylogenomics.</title>
        <authorList>
            <person name="Vandepol N."/>
            <person name="Liber J."/>
            <person name="Desiro A."/>
            <person name="Na H."/>
            <person name="Kennedy M."/>
            <person name="Barry K."/>
            <person name="Grigoriev I.V."/>
            <person name="Miller A.N."/>
            <person name="O'Donnell K."/>
            <person name="Stajich J.E."/>
            <person name="Bonito G."/>
        </authorList>
    </citation>
    <scope>NUCLEOTIDE SEQUENCE</scope>
    <source>
        <strain evidence="1">MES-2147</strain>
    </source>
</reference>
<sequence>MVAPLEDHSYLRLHKAIRVIALCQATSITDGRENSFHTTGHGGYTIKCPGNFGHRYRNGIKRLTKVTRHTVRGIETAAGFVTNVASHPGDAAVSALSSLHRKVDNRARLNRAGIDPDKFFSIQFVVDAHQKKTMEELLRGAANVNGQPNITGDLKGIVLEDGRTLWVCDKCHDCLQRGVCIGETNILTLAQYTSLVKRESEMNVTLCNPESVAILTETFTNPTKTKKMSIRIDPEYFEAPERTIGSRFNSIVDLFRNLGAVLQGQKVLTHLEIHGNSTSGEVYNGLQSVLKCRSLESLYVSGIPCFLQGKDLRMNCQRLKKLVLQGVHIDTEQAANNLRTLIGMSSGLKSLTVTSAEFTSMSLITLSMEKPKEMRIQFARLEHLDLSHNNLDGQETSVFVNMAL</sequence>
<accession>A0A9P6IID9</accession>
<comment type="caution">
    <text evidence="1">The sequence shown here is derived from an EMBL/GenBank/DDBJ whole genome shotgun (WGS) entry which is preliminary data.</text>
</comment>
<evidence type="ECO:0000313" key="2">
    <source>
        <dbReference type="Proteomes" id="UP000749646"/>
    </source>
</evidence>
<dbReference type="Proteomes" id="UP000749646">
    <property type="component" value="Unassembled WGS sequence"/>
</dbReference>
<proteinExistence type="predicted"/>
<feature type="non-terminal residue" evidence="1">
    <location>
        <position position="404"/>
    </location>
</feature>
<dbReference type="OrthoDB" id="2422474at2759"/>
<evidence type="ECO:0000313" key="1">
    <source>
        <dbReference type="EMBL" id="KAF9919699.1"/>
    </source>
</evidence>
<name>A0A9P6IID9_9FUNG</name>
<keyword evidence="2" id="KW-1185">Reference proteome</keyword>
<dbReference type="AlphaFoldDB" id="A0A9P6IID9"/>
<protein>
    <submittedName>
        <fullName evidence="1">Uncharacterized protein</fullName>
    </submittedName>
</protein>
<dbReference type="SUPFAM" id="SSF52047">
    <property type="entry name" value="RNI-like"/>
    <property type="match status" value="1"/>
</dbReference>
<dbReference type="EMBL" id="JAAAHW010011447">
    <property type="protein sequence ID" value="KAF9919699.1"/>
    <property type="molecule type" value="Genomic_DNA"/>
</dbReference>
<dbReference type="InterPro" id="IPR032675">
    <property type="entry name" value="LRR_dom_sf"/>
</dbReference>